<dbReference type="Proteomes" id="UP001418222">
    <property type="component" value="Unassembled WGS sequence"/>
</dbReference>
<comment type="caution">
    <text evidence="2">The sequence shown here is derived from an EMBL/GenBank/DDBJ whole genome shotgun (WGS) entry which is preliminary data.</text>
</comment>
<evidence type="ECO:0000313" key="3">
    <source>
        <dbReference type="Proteomes" id="UP001418222"/>
    </source>
</evidence>
<keyword evidence="3" id="KW-1185">Reference proteome</keyword>
<feature type="chain" id="PRO_5042824024" evidence="1">
    <location>
        <begin position="22"/>
        <end position="108"/>
    </location>
</feature>
<proteinExistence type="predicted"/>
<protein>
    <submittedName>
        <fullName evidence="2">Uncharacterized protein</fullName>
    </submittedName>
</protein>
<name>A0AAP0FV42_9ASPA</name>
<keyword evidence="1" id="KW-0732">Signal</keyword>
<sequence length="108" mass="11588">MALAHVASSTIFLLNVSAAKSARPQVPSHLPSLHTASWVVPSFKSGIALVVKLRERNFECRSMWVPIKCEQGTKETGGLDVWLGRLAMVGFASAITVEVVTGKGLLEV</sequence>
<dbReference type="EMBL" id="JBBWWQ010000020">
    <property type="protein sequence ID" value="KAK8916888.1"/>
    <property type="molecule type" value="Genomic_DNA"/>
</dbReference>
<reference evidence="2 3" key="1">
    <citation type="journal article" date="2022" name="Nat. Plants">
        <title>Genomes of leafy and leafless Platanthera orchids illuminate the evolution of mycoheterotrophy.</title>
        <authorList>
            <person name="Li M.H."/>
            <person name="Liu K.W."/>
            <person name="Li Z."/>
            <person name="Lu H.C."/>
            <person name="Ye Q.L."/>
            <person name="Zhang D."/>
            <person name="Wang J.Y."/>
            <person name="Li Y.F."/>
            <person name="Zhong Z.M."/>
            <person name="Liu X."/>
            <person name="Yu X."/>
            <person name="Liu D.K."/>
            <person name="Tu X.D."/>
            <person name="Liu B."/>
            <person name="Hao Y."/>
            <person name="Liao X.Y."/>
            <person name="Jiang Y.T."/>
            <person name="Sun W.H."/>
            <person name="Chen J."/>
            <person name="Chen Y.Q."/>
            <person name="Ai Y."/>
            <person name="Zhai J.W."/>
            <person name="Wu S.S."/>
            <person name="Zhou Z."/>
            <person name="Hsiao Y.Y."/>
            <person name="Wu W.L."/>
            <person name="Chen Y.Y."/>
            <person name="Lin Y.F."/>
            <person name="Hsu J.L."/>
            <person name="Li C.Y."/>
            <person name="Wang Z.W."/>
            <person name="Zhao X."/>
            <person name="Zhong W.Y."/>
            <person name="Ma X.K."/>
            <person name="Ma L."/>
            <person name="Huang J."/>
            <person name="Chen G.Z."/>
            <person name="Huang M.Z."/>
            <person name="Huang L."/>
            <person name="Peng D.H."/>
            <person name="Luo Y.B."/>
            <person name="Zou S.Q."/>
            <person name="Chen S.P."/>
            <person name="Lan S."/>
            <person name="Tsai W.C."/>
            <person name="Van de Peer Y."/>
            <person name="Liu Z.J."/>
        </authorList>
    </citation>
    <scope>NUCLEOTIDE SEQUENCE [LARGE SCALE GENOMIC DNA]</scope>
    <source>
        <strain evidence="2">Lor287</strain>
    </source>
</reference>
<organism evidence="2 3">
    <name type="scientific">Platanthera zijinensis</name>
    <dbReference type="NCBI Taxonomy" id="2320716"/>
    <lineage>
        <taxon>Eukaryota</taxon>
        <taxon>Viridiplantae</taxon>
        <taxon>Streptophyta</taxon>
        <taxon>Embryophyta</taxon>
        <taxon>Tracheophyta</taxon>
        <taxon>Spermatophyta</taxon>
        <taxon>Magnoliopsida</taxon>
        <taxon>Liliopsida</taxon>
        <taxon>Asparagales</taxon>
        <taxon>Orchidaceae</taxon>
        <taxon>Orchidoideae</taxon>
        <taxon>Orchideae</taxon>
        <taxon>Orchidinae</taxon>
        <taxon>Platanthera</taxon>
    </lineage>
</organism>
<dbReference type="SUPFAM" id="SSF103511">
    <property type="entry name" value="Chlorophyll a-b binding protein"/>
    <property type="match status" value="1"/>
</dbReference>
<accession>A0AAP0FV42</accession>
<evidence type="ECO:0000313" key="2">
    <source>
        <dbReference type="EMBL" id="KAK8916888.1"/>
    </source>
</evidence>
<dbReference type="AlphaFoldDB" id="A0AAP0FV42"/>
<gene>
    <name evidence="2" type="ORF">KSP39_PZI023320</name>
</gene>
<evidence type="ECO:0000256" key="1">
    <source>
        <dbReference type="SAM" id="SignalP"/>
    </source>
</evidence>
<feature type="signal peptide" evidence="1">
    <location>
        <begin position="1"/>
        <end position="21"/>
    </location>
</feature>